<dbReference type="OrthoDB" id="9811153at2"/>
<dbReference type="STRING" id="765420.OSCT_1529"/>
<comment type="caution">
    <text evidence="2">The sequence shown here is derived from an EMBL/GenBank/DDBJ whole genome shotgun (WGS) entry which is preliminary data.</text>
</comment>
<dbReference type="SUPFAM" id="SSF51182">
    <property type="entry name" value="RmlC-like cupins"/>
    <property type="match status" value="1"/>
</dbReference>
<evidence type="ECO:0000313" key="3">
    <source>
        <dbReference type="Proteomes" id="UP000054010"/>
    </source>
</evidence>
<protein>
    <submittedName>
        <fullName evidence="2">Cupin 2 conserved barrel domain protein</fullName>
    </submittedName>
</protein>
<dbReference type="PANTHER" id="PTHR40112">
    <property type="entry name" value="H2HPP ISOMERASE"/>
    <property type="match status" value="1"/>
</dbReference>
<dbReference type="InterPro" id="IPR013096">
    <property type="entry name" value="Cupin_2"/>
</dbReference>
<name>E1IDX8_9CHLR</name>
<dbReference type="PANTHER" id="PTHR40112:SF1">
    <property type="entry name" value="H2HPP ISOMERASE"/>
    <property type="match status" value="1"/>
</dbReference>
<dbReference type="InterPro" id="IPR014710">
    <property type="entry name" value="RmlC-like_jellyroll"/>
</dbReference>
<feature type="domain" description="Cupin type-2" evidence="1">
    <location>
        <begin position="30"/>
        <end position="85"/>
    </location>
</feature>
<dbReference type="InterPro" id="IPR052535">
    <property type="entry name" value="Bacilysin_H2HPP_isomerase"/>
</dbReference>
<dbReference type="CDD" id="cd02238">
    <property type="entry name" value="cupin_KdgF"/>
    <property type="match status" value="1"/>
</dbReference>
<dbReference type="InterPro" id="IPR011051">
    <property type="entry name" value="RmlC_Cupin_sf"/>
</dbReference>
<organism evidence="2 3">
    <name type="scientific">Oscillochloris trichoides DG-6</name>
    <dbReference type="NCBI Taxonomy" id="765420"/>
    <lineage>
        <taxon>Bacteria</taxon>
        <taxon>Bacillati</taxon>
        <taxon>Chloroflexota</taxon>
        <taxon>Chloroflexia</taxon>
        <taxon>Chloroflexales</taxon>
        <taxon>Chloroflexineae</taxon>
        <taxon>Oscillochloridaceae</taxon>
        <taxon>Oscillochloris</taxon>
    </lineage>
</organism>
<evidence type="ECO:0000313" key="2">
    <source>
        <dbReference type="EMBL" id="EFO80589.1"/>
    </source>
</evidence>
<evidence type="ECO:0000259" key="1">
    <source>
        <dbReference type="Pfam" id="PF07883"/>
    </source>
</evidence>
<gene>
    <name evidence="2" type="ORF">OSCT_1529</name>
</gene>
<dbReference type="Pfam" id="PF07883">
    <property type="entry name" value="Cupin_2"/>
    <property type="match status" value="1"/>
</dbReference>
<dbReference type="Gene3D" id="2.60.120.10">
    <property type="entry name" value="Jelly Rolls"/>
    <property type="match status" value="1"/>
</dbReference>
<dbReference type="eggNOG" id="COG1917">
    <property type="taxonomic scope" value="Bacteria"/>
</dbReference>
<keyword evidence="3" id="KW-1185">Reference proteome</keyword>
<dbReference type="AlphaFoldDB" id="E1IDX8"/>
<dbReference type="Proteomes" id="UP000054010">
    <property type="component" value="Unassembled WGS sequence"/>
</dbReference>
<accession>E1IDX8</accession>
<reference evidence="2 3" key="1">
    <citation type="journal article" date="2011" name="J. Bacteriol.">
        <title>Draft genome sequence of the anoxygenic filamentous phototrophic bacterium Oscillochloris trichoides subsp. DG-6.</title>
        <authorList>
            <person name="Kuznetsov B.B."/>
            <person name="Ivanovsky R.N."/>
            <person name="Keppen O.I."/>
            <person name="Sukhacheva M.V."/>
            <person name="Bumazhkin B.K."/>
            <person name="Patutina E.O."/>
            <person name="Beletsky A.V."/>
            <person name="Mardanov A.V."/>
            <person name="Baslerov R.V."/>
            <person name="Panteleeva A.N."/>
            <person name="Kolganova T.V."/>
            <person name="Ravin N.V."/>
            <person name="Skryabin K.G."/>
        </authorList>
    </citation>
    <scope>NUCLEOTIDE SEQUENCE [LARGE SCALE GENOMIC DNA]</scope>
    <source>
        <strain evidence="2 3">DG-6</strain>
    </source>
</reference>
<proteinExistence type="predicted"/>
<sequence length="109" mass="12202">MRGPSEKWIEVFPGVERHRLAVSEHLYQMEVRIAQGSSVPLHQHPQEQTTYVVRGRLRVQVGEDVFEAGPGSLARFPSNVPHAVWGLEESLVLDTFAPPRVDYLAADGD</sequence>
<dbReference type="HOGENOM" id="CLU_134269_2_1_0"/>
<dbReference type="EMBL" id="ADVR01000048">
    <property type="protein sequence ID" value="EFO80589.1"/>
    <property type="molecule type" value="Genomic_DNA"/>
</dbReference>